<evidence type="ECO:0000313" key="3">
    <source>
        <dbReference type="EMBL" id="CCX10224.1"/>
    </source>
</evidence>
<organism evidence="3 4">
    <name type="scientific">Pyronema omphalodes (strain CBS 100304)</name>
    <name type="common">Pyronema confluens</name>
    <dbReference type="NCBI Taxonomy" id="1076935"/>
    <lineage>
        <taxon>Eukaryota</taxon>
        <taxon>Fungi</taxon>
        <taxon>Dikarya</taxon>
        <taxon>Ascomycota</taxon>
        <taxon>Pezizomycotina</taxon>
        <taxon>Pezizomycetes</taxon>
        <taxon>Pezizales</taxon>
        <taxon>Pyronemataceae</taxon>
        <taxon>Pyronema</taxon>
    </lineage>
</organism>
<evidence type="ECO:0000313" key="4">
    <source>
        <dbReference type="Proteomes" id="UP000018144"/>
    </source>
</evidence>
<name>U4L2T7_PYROM</name>
<sequence length="54" mass="5934">MKRMKLLMYLIPLSVELGTSFSFIRYPSPWVPPTSNTLPASATAGTSSQPMFLA</sequence>
<keyword evidence="4" id="KW-1185">Reference proteome</keyword>
<feature type="signal peptide" evidence="2">
    <location>
        <begin position="1"/>
        <end position="20"/>
    </location>
</feature>
<evidence type="ECO:0000256" key="1">
    <source>
        <dbReference type="SAM" id="MobiDB-lite"/>
    </source>
</evidence>
<reference evidence="3 4" key="1">
    <citation type="journal article" date="2013" name="PLoS Genet.">
        <title>The genome and development-dependent transcriptomes of Pyronema confluens: a window into fungal evolution.</title>
        <authorList>
            <person name="Traeger S."/>
            <person name="Altegoer F."/>
            <person name="Freitag M."/>
            <person name="Gabaldon T."/>
            <person name="Kempken F."/>
            <person name="Kumar A."/>
            <person name="Marcet-Houben M."/>
            <person name="Poggeler S."/>
            <person name="Stajich J.E."/>
            <person name="Nowrousian M."/>
        </authorList>
    </citation>
    <scope>NUCLEOTIDE SEQUENCE [LARGE SCALE GENOMIC DNA]</scope>
    <source>
        <strain evidence="4">CBS 100304</strain>
        <tissue evidence="3">Vegetative mycelium</tissue>
    </source>
</reference>
<protein>
    <submittedName>
        <fullName evidence="3">Uncharacterized protein</fullName>
    </submittedName>
</protein>
<feature type="region of interest" description="Disordered" evidence="1">
    <location>
        <begin position="33"/>
        <end position="54"/>
    </location>
</feature>
<proteinExistence type="predicted"/>
<feature type="chain" id="PRO_5004651063" evidence="2">
    <location>
        <begin position="21"/>
        <end position="54"/>
    </location>
</feature>
<evidence type="ECO:0000256" key="2">
    <source>
        <dbReference type="SAM" id="SignalP"/>
    </source>
</evidence>
<dbReference type="Proteomes" id="UP000018144">
    <property type="component" value="Unassembled WGS sequence"/>
</dbReference>
<accession>U4L2T7</accession>
<gene>
    <name evidence="3" type="ORF">PCON_09817</name>
</gene>
<dbReference type="AlphaFoldDB" id="U4L2T7"/>
<dbReference type="EMBL" id="HF935524">
    <property type="protein sequence ID" value="CCX10224.1"/>
    <property type="molecule type" value="Genomic_DNA"/>
</dbReference>
<keyword evidence="2" id="KW-0732">Signal</keyword>